<dbReference type="Gene3D" id="3.40.50.300">
    <property type="entry name" value="P-loop containing nucleotide triphosphate hydrolases"/>
    <property type="match status" value="1"/>
</dbReference>
<dbReference type="Pfam" id="PF13538">
    <property type="entry name" value="UvrD_C_2"/>
    <property type="match status" value="1"/>
</dbReference>
<feature type="domain" description="Schlafen AlbA-2" evidence="1">
    <location>
        <begin position="220"/>
        <end position="334"/>
    </location>
</feature>
<keyword evidence="6" id="KW-1185">Reference proteome</keyword>
<evidence type="ECO:0000313" key="5">
    <source>
        <dbReference type="EMBL" id="NWX24051.1"/>
    </source>
</evidence>
<feature type="non-terminal residue" evidence="5">
    <location>
        <position position="922"/>
    </location>
</feature>
<dbReference type="InterPro" id="IPR027785">
    <property type="entry name" value="UvrD-like_helicase_C"/>
</dbReference>
<dbReference type="InterPro" id="IPR007421">
    <property type="entry name" value="Schlafen_AlbA_2_dom"/>
</dbReference>
<dbReference type="PANTHER" id="PTHR12155">
    <property type="entry name" value="SCHLAFEN"/>
    <property type="match status" value="1"/>
</dbReference>
<evidence type="ECO:0000259" key="4">
    <source>
        <dbReference type="Pfam" id="PF21026"/>
    </source>
</evidence>
<proteinExistence type="predicted"/>
<sequence length="922" mass="104441">MAGQGQPRVNLNTNYADTVVDIGKAVLGERSRKKNSENQKKQQKELSKAVCALLNSGGGIVRMESEEENYCFQEHGLGLDIEQSLRACISSTDTSQYFTWMQQRNHLLLFVKTWSCGDPGQKSAAAKPRICSLSTGLSRRSFTSIDSISASGAVEFLRWKESCAKRRDQHGPSAKKPLLHFDGAAKEAPLNIEERNIQDAAARFLKRDKLMAGEVLDFTETTHIEFKNFSTMNILKYIRMYLPKYVSAFANTQGGYLFFGVDDNRTVIGTLSEVKKEALEETIAETIGSMAVHHFCGSQAGVQFKTYTLGVHDQAGALRGYVCAVRVEPFCCAVFHDSPESWEVEHNTIERLSVGRWMELMTAADPDLSSLSDKFVNELSLANSPPRTRPVYSKAGLECVSELQECLYPVCSNEIECKPETLCADLFSEYPGLEDLVKKQIYPLSKGVLIFSRSWAVDIGLWKKRDVVCDVLLVAENTYPSLYTVVRDTSSAVYENSRATAYELKQRLVNDGGYAARLCVIPQILHLNGTESQLEVEKNDVLQQENQENLCDCASLYPENYILTSRDVPAFLRALVIVVLRFKSYLSDQLGCEIFNLLTHKQYKLLSKNLRKAKEQFVFGLPGSGKTIVALKIIEKIRNVFGCSASEILYICENQPLKVFVRHKFCQAVTRVAFLNGSFPEVKHIVVDEAQNFRSEGNWYEYAQALVKRKGGIFWVFMDFFQSTHPYGCGLEFSELYPQEWLTKVVRNAKQIYDVIVNLMQEILIDRSTDMPYEVLEELFRQAECAHSLSGDYVRKNNMETSEMVEYVTTQCKIYIQQGYPLRDIAILCSTESAAQEFCRMLEPELKRQTRKCNVRLALGSAERVLENIIVLDSIRRFSGLERRIVFCIHPVPAQEEISLNLLLCAASRAHTKLHVLYHREE</sequence>
<comment type="caution">
    <text evidence="5">The sequence shown here is derived from an EMBL/GenBank/DDBJ whole genome shotgun (WGS) entry which is preliminary data.</text>
</comment>
<name>A0A7K6UMM5_9AVES</name>
<dbReference type="PANTHER" id="PTHR12155:SF30">
    <property type="entry name" value="PROTEIN SLFN14"/>
    <property type="match status" value="1"/>
</dbReference>
<evidence type="ECO:0000313" key="6">
    <source>
        <dbReference type="Proteomes" id="UP000559068"/>
    </source>
</evidence>
<dbReference type="InterPro" id="IPR029684">
    <property type="entry name" value="Schlafen"/>
</dbReference>
<dbReference type="Proteomes" id="UP000559068">
    <property type="component" value="Unassembled WGS sequence"/>
</dbReference>
<evidence type="ECO:0000259" key="1">
    <source>
        <dbReference type="Pfam" id="PF04326"/>
    </source>
</evidence>
<dbReference type="InterPro" id="IPR038461">
    <property type="entry name" value="Schlafen_AlbA_2_dom_sf"/>
</dbReference>
<dbReference type="Gene3D" id="3.30.950.30">
    <property type="entry name" value="Schlafen, AAA domain"/>
    <property type="match status" value="1"/>
</dbReference>
<feature type="domain" description="UvrD-like helicase C-terminal" evidence="2">
    <location>
        <begin position="871"/>
        <end position="916"/>
    </location>
</feature>
<dbReference type="EMBL" id="VZRW01013304">
    <property type="protein sequence ID" value="NWX24051.1"/>
    <property type="molecule type" value="Genomic_DNA"/>
</dbReference>
<feature type="domain" description="Poxin-Schlafen/Schlafen-like N-terminal" evidence="3">
    <location>
        <begin position="93"/>
        <end position="218"/>
    </location>
</feature>
<evidence type="ECO:0000259" key="3">
    <source>
        <dbReference type="Pfam" id="PF17057"/>
    </source>
</evidence>
<accession>A0A7K6UMM5</accession>
<dbReference type="Pfam" id="PF04326">
    <property type="entry name" value="SLFN_AlbA_2"/>
    <property type="match status" value="1"/>
</dbReference>
<dbReference type="InterPro" id="IPR048729">
    <property type="entry name" value="SLFN_GTPase-like"/>
</dbReference>
<dbReference type="SUPFAM" id="SSF52540">
    <property type="entry name" value="P-loop containing nucleoside triphosphate hydrolases"/>
    <property type="match status" value="1"/>
</dbReference>
<reference evidence="5 6" key="1">
    <citation type="submission" date="2019-09" db="EMBL/GenBank/DDBJ databases">
        <title>Bird 10,000 Genomes (B10K) Project - Family phase.</title>
        <authorList>
            <person name="Zhang G."/>
        </authorList>
    </citation>
    <scope>NUCLEOTIDE SEQUENCE [LARGE SCALE GENOMIC DNA]</scope>
    <source>
        <strain evidence="5">B10K-DU-029-76</strain>
        <tissue evidence="5">Heart</tissue>
    </source>
</reference>
<dbReference type="InterPro" id="IPR031450">
    <property type="entry name" value="Poxin-SLFN/SLFN_N"/>
</dbReference>
<dbReference type="Pfam" id="PF21026">
    <property type="entry name" value="SLFN_GTPase-like"/>
    <property type="match status" value="1"/>
</dbReference>
<dbReference type="Pfam" id="PF17057">
    <property type="entry name" value="B3R"/>
    <property type="match status" value="1"/>
</dbReference>
<protein>
    <submittedName>
        <fullName evidence="5">SLN11 protein</fullName>
    </submittedName>
</protein>
<evidence type="ECO:0000259" key="2">
    <source>
        <dbReference type="Pfam" id="PF13538"/>
    </source>
</evidence>
<feature type="domain" description="Schlafen GTPase-like" evidence="4">
    <location>
        <begin position="413"/>
        <end position="562"/>
    </location>
</feature>
<organism evidence="5 6">
    <name type="scientific">Aegotheles bennettii</name>
    <dbReference type="NCBI Taxonomy" id="48278"/>
    <lineage>
        <taxon>Eukaryota</taxon>
        <taxon>Metazoa</taxon>
        <taxon>Chordata</taxon>
        <taxon>Craniata</taxon>
        <taxon>Vertebrata</taxon>
        <taxon>Euteleostomi</taxon>
        <taxon>Archelosauria</taxon>
        <taxon>Archosauria</taxon>
        <taxon>Dinosauria</taxon>
        <taxon>Saurischia</taxon>
        <taxon>Theropoda</taxon>
        <taxon>Coelurosauria</taxon>
        <taxon>Aves</taxon>
        <taxon>Neognathae</taxon>
        <taxon>Neoaves</taxon>
        <taxon>Strisores</taxon>
        <taxon>Caprimulgiformes</taxon>
        <taxon>Aegothelidae</taxon>
        <taxon>Aegotheles</taxon>
    </lineage>
</organism>
<feature type="non-terminal residue" evidence="5">
    <location>
        <position position="1"/>
    </location>
</feature>
<dbReference type="OrthoDB" id="6052143at2759"/>
<gene>
    <name evidence="5" type="primary">Slfn11</name>
    <name evidence="5" type="ORF">AEGBEN_R14389</name>
</gene>
<dbReference type="AlphaFoldDB" id="A0A7K6UMM5"/>
<dbReference type="InterPro" id="IPR027417">
    <property type="entry name" value="P-loop_NTPase"/>
</dbReference>